<evidence type="ECO:0000259" key="2">
    <source>
        <dbReference type="Pfam" id="PF21338"/>
    </source>
</evidence>
<dbReference type="Pfam" id="PF01028">
    <property type="entry name" value="Topoisom_I"/>
    <property type="match status" value="1"/>
</dbReference>
<evidence type="ECO:0000259" key="1">
    <source>
        <dbReference type="Pfam" id="PF01028"/>
    </source>
</evidence>
<dbReference type="InterPro" id="IPR035447">
    <property type="entry name" value="DNA_topo_I_N_sf"/>
</dbReference>
<dbReference type="Gene3D" id="3.90.15.10">
    <property type="entry name" value="Topoisomerase I, Chain A, domain 3"/>
    <property type="match status" value="1"/>
</dbReference>
<accession>A0ABU9Y094</accession>
<comment type="caution">
    <text evidence="3">The sequence shown here is derived from an EMBL/GenBank/DDBJ whole genome shotgun (WGS) entry which is preliminary data.</text>
</comment>
<dbReference type="Gene3D" id="1.10.132.120">
    <property type="match status" value="1"/>
</dbReference>
<organism evidence="3 4">
    <name type="scientific">Sphingomonas oligophenolica</name>
    <dbReference type="NCBI Taxonomy" id="301154"/>
    <lineage>
        <taxon>Bacteria</taxon>
        <taxon>Pseudomonadati</taxon>
        <taxon>Pseudomonadota</taxon>
        <taxon>Alphaproteobacteria</taxon>
        <taxon>Sphingomonadales</taxon>
        <taxon>Sphingomonadaceae</taxon>
        <taxon>Sphingomonas</taxon>
    </lineage>
</organism>
<dbReference type="Pfam" id="PF21338">
    <property type="entry name" value="Top1B_N_bact"/>
    <property type="match status" value="1"/>
</dbReference>
<keyword evidence="4" id="KW-1185">Reference proteome</keyword>
<reference evidence="3 4" key="1">
    <citation type="submission" date="2024-05" db="EMBL/GenBank/DDBJ databases">
        <authorList>
            <person name="Liu Q."/>
            <person name="Xin Y.-H."/>
        </authorList>
    </citation>
    <scope>NUCLEOTIDE SEQUENCE [LARGE SCALE GENOMIC DNA]</scope>
    <source>
        <strain evidence="3 4">CGMCC 1.10181</strain>
    </source>
</reference>
<sequence length="333" mass="37220">MAKIIYCDDSEPGITRRKIRHGWGYYDVEGNRITDRDEIDRLNAVGLPPAYRDAWYCPDPNGHIQAIGWDEKGRKQYRYHTEFRETQESAKYELCAPFGRALPKLRARVEEDLGRNGLGKETAVAAIVRLLDLGHVRIGNEGYVKANNSFGATTLRKRHAVLKGRTLKLQYKAKSGKLRILTITDRSLSRFVKKCQDLPGQHLFRWIDAVGEAHPVTSSDVNAYIRDATGEDYSAKHFRTWGASVFAFEALVSADHDISLKTMLEPVTEALGNTPAIARKSYVHPALIALVKDGQAALRSMPMPRATQHLSRVERGLIAFLEKGVVAAPARAA</sequence>
<proteinExistence type="predicted"/>
<feature type="domain" description="DNA topoisomerase IB N-terminal" evidence="2">
    <location>
        <begin position="22"/>
        <end position="70"/>
    </location>
</feature>
<evidence type="ECO:0000313" key="4">
    <source>
        <dbReference type="Proteomes" id="UP001419910"/>
    </source>
</evidence>
<feature type="domain" description="DNA topoisomerase I catalytic core eukaryotic-type" evidence="1">
    <location>
        <begin position="82"/>
        <end position="270"/>
    </location>
</feature>
<dbReference type="EMBL" id="JBDIME010000003">
    <property type="protein sequence ID" value="MEN2789217.1"/>
    <property type="molecule type" value="Genomic_DNA"/>
</dbReference>
<name>A0ABU9Y094_9SPHN</name>
<dbReference type="SUPFAM" id="SSF56349">
    <property type="entry name" value="DNA breaking-rejoining enzymes"/>
    <property type="match status" value="1"/>
</dbReference>
<dbReference type="SUPFAM" id="SSF55869">
    <property type="entry name" value="DNA topoisomerase I domain"/>
    <property type="match status" value="1"/>
</dbReference>
<dbReference type="Gene3D" id="3.30.66.10">
    <property type="entry name" value="DNA topoisomerase I domain"/>
    <property type="match status" value="1"/>
</dbReference>
<evidence type="ECO:0000313" key="3">
    <source>
        <dbReference type="EMBL" id="MEN2789217.1"/>
    </source>
</evidence>
<dbReference type="InterPro" id="IPR013500">
    <property type="entry name" value="TopoI_cat_euk"/>
</dbReference>
<dbReference type="Proteomes" id="UP001419910">
    <property type="component" value="Unassembled WGS sequence"/>
</dbReference>
<dbReference type="PROSITE" id="PS52038">
    <property type="entry name" value="TOPO_IB_2"/>
    <property type="match status" value="1"/>
</dbReference>
<dbReference type="InterPro" id="IPR014711">
    <property type="entry name" value="TopoI_cat_a-hlx-sub_euk"/>
</dbReference>
<dbReference type="InterPro" id="IPR049331">
    <property type="entry name" value="Top1B_N_bact"/>
</dbReference>
<dbReference type="RefSeq" id="WP_343891872.1">
    <property type="nucleotide sequence ID" value="NZ_BAAAEH010000047.1"/>
</dbReference>
<protein>
    <submittedName>
        <fullName evidence="3">DNA topoisomerase IB</fullName>
    </submittedName>
</protein>
<dbReference type="InterPro" id="IPR011010">
    <property type="entry name" value="DNA_brk_join_enz"/>
</dbReference>
<gene>
    <name evidence="3" type="ORF">ABC974_06240</name>
</gene>